<keyword evidence="1" id="KW-0472">Membrane</keyword>
<protein>
    <recommendedName>
        <fullName evidence="4">DUF1646 domain-containing protein</fullName>
    </recommendedName>
</protein>
<evidence type="ECO:0000313" key="3">
    <source>
        <dbReference type="Proteomes" id="UP000253934"/>
    </source>
</evidence>
<feature type="transmembrane region" description="Helical" evidence="1">
    <location>
        <begin position="319"/>
        <end position="339"/>
    </location>
</feature>
<evidence type="ECO:0000256" key="1">
    <source>
        <dbReference type="SAM" id="Phobius"/>
    </source>
</evidence>
<feature type="transmembrane region" description="Helical" evidence="1">
    <location>
        <begin position="267"/>
        <end position="299"/>
    </location>
</feature>
<dbReference type="Pfam" id="PF07399">
    <property type="entry name" value="Na_H_antiport_3"/>
    <property type="match status" value="1"/>
</dbReference>
<organism evidence="2 3">
    <name type="scientific">Spirobacillus cienkowskii</name>
    <dbReference type="NCBI Taxonomy" id="495820"/>
    <lineage>
        <taxon>Bacteria</taxon>
        <taxon>Pseudomonadati</taxon>
        <taxon>Bdellovibrionota</taxon>
        <taxon>Oligoflexia</taxon>
        <taxon>Silvanigrellales</taxon>
        <taxon>Spirobacillus</taxon>
    </lineage>
</organism>
<keyword evidence="3" id="KW-1185">Reference proteome</keyword>
<comment type="caution">
    <text evidence="2">The sequence shown here is derived from an EMBL/GenBank/DDBJ whole genome shotgun (WGS) entry which is preliminary data.</text>
</comment>
<feature type="transmembrane region" description="Helical" evidence="1">
    <location>
        <begin position="422"/>
        <end position="441"/>
    </location>
</feature>
<dbReference type="InterPro" id="IPR009978">
    <property type="entry name" value="Na_H_antiport_3"/>
</dbReference>
<evidence type="ECO:0000313" key="2">
    <source>
        <dbReference type="EMBL" id="RDB36355.1"/>
    </source>
</evidence>
<accession>A0A369KUH1</accession>
<feature type="transmembrane region" description="Helical" evidence="1">
    <location>
        <begin position="383"/>
        <end position="402"/>
    </location>
</feature>
<feature type="transmembrane region" description="Helical" evidence="1">
    <location>
        <begin position="141"/>
        <end position="172"/>
    </location>
</feature>
<feature type="transmembrane region" description="Helical" evidence="1">
    <location>
        <begin position="102"/>
        <end position="120"/>
    </location>
</feature>
<dbReference type="EMBL" id="QOVW01000062">
    <property type="protein sequence ID" value="RDB36355.1"/>
    <property type="molecule type" value="Genomic_DNA"/>
</dbReference>
<gene>
    <name evidence="2" type="ORF">DCC88_05585</name>
</gene>
<name>A0A369KUH1_9BACT</name>
<dbReference type="AlphaFoldDB" id="A0A369KUH1"/>
<evidence type="ECO:0008006" key="4">
    <source>
        <dbReference type="Google" id="ProtNLM"/>
    </source>
</evidence>
<dbReference type="RefSeq" id="WP_338635994.1">
    <property type="nucleotide sequence ID" value="NZ_CP146516.1"/>
</dbReference>
<feature type="transmembrane region" description="Helical" evidence="1">
    <location>
        <begin position="351"/>
        <end position="371"/>
    </location>
</feature>
<feature type="transmembrane region" description="Helical" evidence="1">
    <location>
        <begin position="67"/>
        <end position="90"/>
    </location>
</feature>
<proteinExistence type="predicted"/>
<keyword evidence="1" id="KW-0812">Transmembrane</keyword>
<feature type="transmembrane region" description="Helical" evidence="1">
    <location>
        <begin position="228"/>
        <end position="247"/>
    </location>
</feature>
<dbReference type="Proteomes" id="UP000253934">
    <property type="component" value="Unassembled WGS sequence"/>
</dbReference>
<feature type="transmembrane region" description="Helical" evidence="1">
    <location>
        <begin position="20"/>
        <end position="46"/>
    </location>
</feature>
<keyword evidence="1" id="KW-1133">Transmembrane helix</keyword>
<reference evidence="2" key="1">
    <citation type="submission" date="2018-04" db="EMBL/GenBank/DDBJ databases">
        <title>Draft genome sequence of the Candidatus Spirobacillus cienkowskii, a pathogen of freshwater Daphnia species, reconstructed from hemolymph metagenomic reads.</title>
        <authorList>
            <person name="Bresciani L."/>
            <person name="Lemos L.N."/>
            <person name="Wale N."/>
            <person name="Lin J.Y."/>
            <person name="Fernandes G.R."/>
            <person name="Duffy M.A."/>
            <person name="Rodrigues J.M."/>
        </authorList>
    </citation>
    <scope>NUCLEOTIDE SEQUENCE [LARGE SCALE GENOMIC DNA]</scope>
    <source>
        <strain evidence="2">Binning01</strain>
    </source>
</reference>
<feature type="transmembrane region" description="Helical" evidence="1">
    <location>
        <begin position="192"/>
        <end position="216"/>
    </location>
</feature>
<sequence length="442" mass="48897">MSLNCPEKISIIQDLLQNATITYSATALFVCAVLHTFCCSRIVALAHKCKKGSVSEKLLHFLGEVEVVFGFWAFVFLALLSILLGINTSINYLNAIDFKEAVFVFIIMCMSATKPVLFLAERGINTLAKFFAKILFLNQRIALFCCIYIFGCLTGSLITEPVAMTVCAILLYEHFFTKTDNAKFKYAMLGLLFVNISIGGTLTHFAAPPVLIVAGVWEWDLLFMFKNFGWKSAVAVFLSTILTVFYFRQDIVATAKLDKFKEGKQRTPYWIVFVNVLFLIMCIIYHSYISFLVPLFLLFIGWFEVTKEYQNPLKVRESLLVGFFLGGIVTLGGLQQWWLIPVVNNLNPSTLFLGATGLTAITDNAALTYLGTLVPDLSNAMKYSLVAGAVAGGGLTVIANAPNPIGYGILNKTLGQDGISPLYLFLGALPYTIIAICCLMFL</sequence>